<dbReference type="EMBL" id="JACXVP010000009">
    <property type="protein sequence ID" value="KAG5586366.1"/>
    <property type="molecule type" value="Genomic_DNA"/>
</dbReference>
<dbReference type="Proteomes" id="UP000824120">
    <property type="component" value="Chromosome 9"/>
</dbReference>
<comment type="caution">
    <text evidence="1">The sequence shown here is derived from an EMBL/GenBank/DDBJ whole genome shotgun (WGS) entry which is preliminary data.</text>
</comment>
<sequence length="96" mass="11193">VPKEDFKVVAYKQECHEKCKLPADYTRREDIEIKEVAMKHVLWVAPAKTNHLKGFSIWLNFGDNPTLCFKVLEKPSLILGRLLQHIEEESRVVSEM</sequence>
<organism evidence="1 2">
    <name type="scientific">Solanum commersonii</name>
    <name type="common">Commerson's wild potato</name>
    <name type="synonym">Commerson's nightshade</name>
    <dbReference type="NCBI Taxonomy" id="4109"/>
    <lineage>
        <taxon>Eukaryota</taxon>
        <taxon>Viridiplantae</taxon>
        <taxon>Streptophyta</taxon>
        <taxon>Embryophyta</taxon>
        <taxon>Tracheophyta</taxon>
        <taxon>Spermatophyta</taxon>
        <taxon>Magnoliopsida</taxon>
        <taxon>eudicotyledons</taxon>
        <taxon>Gunneridae</taxon>
        <taxon>Pentapetalae</taxon>
        <taxon>asterids</taxon>
        <taxon>lamiids</taxon>
        <taxon>Solanales</taxon>
        <taxon>Solanaceae</taxon>
        <taxon>Solanoideae</taxon>
        <taxon>Solaneae</taxon>
        <taxon>Solanum</taxon>
    </lineage>
</organism>
<dbReference type="AlphaFoldDB" id="A0A9J5XGR8"/>
<name>A0A9J5XGR8_SOLCO</name>
<keyword evidence="2" id="KW-1185">Reference proteome</keyword>
<gene>
    <name evidence="1" type="ORF">H5410_046800</name>
</gene>
<protein>
    <submittedName>
        <fullName evidence="1">Uncharacterized protein</fullName>
    </submittedName>
</protein>
<accession>A0A9J5XGR8</accession>
<feature type="non-terminal residue" evidence="1">
    <location>
        <position position="1"/>
    </location>
</feature>
<evidence type="ECO:0000313" key="1">
    <source>
        <dbReference type="EMBL" id="KAG5586366.1"/>
    </source>
</evidence>
<evidence type="ECO:0000313" key="2">
    <source>
        <dbReference type="Proteomes" id="UP000824120"/>
    </source>
</evidence>
<proteinExistence type="predicted"/>
<reference evidence="1 2" key="1">
    <citation type="submission" date="2020-09" db="EMBL/GenBank/DDBJ databases">
        <title>De no assembly of potato wild relative species, Solanum commersonii.</title>
        <authorList>
            <person name="Cho K."/>
        </authorList>
    </citation>
    <scope>NUCLEOTIDE SEQUENCE [LARGE SCALE GENOMIC DNA]</scope>
    <source>
        <strain evidence="1">LZ3.2</strain>
        <tissue evidence="1">Leaf</tissue>
    </source>
</reference>